<comment type="similarity">
    <text evidence="1">Belongs to the metallo-dependent hydrolases superfamily.</text>
</comment>
<dbReference type="InterPro" id="IPR052350">
    <property type="entry name" value="Metallo-dep_Lactonases"/>
</dbReference>
<protein>
    <recommendedName>
        <fullName evidence="2">Amidohydrolase-related domain-containing protein</fullName>
    </recommendedName>
</protein>
<evidence type="ECO:0000256" key="1">
    <source>
        <dbReference type="ARBA" id="ARBA00038310"/>
    </source>
</evidence>
<dbReference type="SUPFAM" id="SSF51556">
    <property type="entry name" value="Metallo-dependent hydrolases"/>
    <property type="match status" value="1"/>
</dbReference>
<dbReference type="GO" id="GO:0016787">
    <property type="term" value="F:hydrolase activity"/>
    <property type="evidence" value="ECO:0007669"/>
    <property type="project" value="InterPro"/>
</dbReference>
<sequence>MQIIDAQIHLWAGENAPPHHWRAPYTIDTALRDMDEAGVDRAVNCPAVWDTDANDYAVEAAKQHPERFATLGWFPLDETADDSLVDAWLNKPGMLGLRFMLAAPEMADRIASGDLDWLWAAADRREIPVGLMVLPPYLPAVGAIAARYPQMRLMIDHLAVNPFAKLPDAAAHFDTLLALARHPNIAVKATGVPSMATGPYPFADTHGVLRQVFDAYGAERMFWGTDITRLHCSWHEAVTTFTEELPWLRGRDLELVMGRAVADWIGWS</sequence>
<dbReference type="OrthoDB" id="5450317at2"/>
<dbReference type="Pfam" id="PF04909">
    <property type="entry name" value="Amidohydro_2"/>
    <property type="match status" value="1"/>
</dbReference>
<keyword evidence="4" id="KW-1185">Reference proteome</keyword>
<evidence type="ECO:0000313" key="4">
    <source>
        <dbReference type="Proteomes" id="UP000052982"/>
    </source>
</evidence>
<name>A0A101SK89_9ACTN</name>
<evidence type="ECO:0000313" key="3">
    <source>
        <dbReference type="EMBL" id="KUN75212.1"/>
    </source>
</evidence>
<organism evidence="3 4">
    <name type="scientific">Streptomyces griseoruber</name>
    <dbReference type="NCBI Taxonomy" id="1943"/>
    <lineage>
        <taxon>Bacteria</taxon>
        <taxon>Bacillati</taxon>
        <taxon>Actinomycetota</taxon>
        <taxon>Actinomycetes</taxon>
        <taxon>Kitasatosporales</taxon>
        <taxon>Streptomycetaceae</taxon>
        <taxon>Streptomyces</taxon>
    </lineage>
</organism>
<dbReference type="STRING" id="1943.AQJ64_43420"/>
<dbReference type="EMBL" id="LMWW01000088">
    <property type="protein sequence ID" value="KUN75212.1"/>
    <property type="molecule type" value="Genomic_DNA"/>
</dbReference>
<dbReference type="Gene3D" id="3.20.20.140">
    <property type="entry name" value="Metal-dependent hydrolases"/>
    <property type="match status" value="1"/>
</dbReference>
<dbReference type="RefSeq" id="WP_055632323.1">
    <property type="nucleotide sequence ID" value="NZ_KQ948793.1"/>
</dbReference>
<reference evidence="3 4" key="1">
    <citation type="submission" date="2015-10" db="EMBL/GenBank/DDBJ databases">
        <title>Draft genome sequence of Streptomyces griseoruber DSM 40281, type strain for the species Streptomyces griseoruber.</title>
        <authorList>
            <person name="Ruckert C."/>
            <person name="Winkler A."/>
            <person name="Kalinowski J."/>
            <person name="Kampfer P."/>
            <person name="Glaeser S."/>
        </authorList>
    </citation>
    <scope>NUCLEOTIDE SEQUENCE [LARGE SCALE GENOMIC DNA]</scope>
    <source>
        <strain evidence="3 4">DSM 40281</strain>
    </source>
</reference>
<comment type="caution">
    <text evidence="3">The sequence shown here is derived from an EMBL/GenBank/DDBJ whole genome shotgun (WGS) entry which is preliminary data.</text>
</comment>
<dbReference type="Proteomes" id="UP000052982">
    <property type="component" value="Unassembled WGS sequence"/>
</dbReference>
<dbReference type="AlphaFoldDB" id="A0A101SK89"/>
<evidence type="ECO:0000259" key="2">
    <source>
        <dbReference type="Pfam" id="PF04909"/>
    </source>
</evidence>
<gene>
    <name evidence="3" type="ORF">AQJ64_43420</name>
</gene>
<dbReference type="PANTHER" id="PTHR43569:SF2">
    <property type="entry name" value="AMIDOHYDROLASE-RELATED DOMAIN-CONTAINING PROTEIN"/>
    <property type="match status" value="1"/>
</dbReference>
<feature type="domain" description="Amidohydrolase-related" evidence="2">
    <location>
        <begin position="4"/>
        <end position="226"/>
    </location>
</feature>
<accession>A0A101SK89</accession>
<dbReference type="InterPro" id="IPR032466">
    <property type="entry name" value="Metal_Hydrolase"/>
</dbReference>
<proteinExistence type="inferred from homology"/>
<dbReference type="InterPro" id="IPR006680">
    <property type="entry name" value="Amidohydro-rel"/>
</dbReference>
<dbReference type="PANTHER" id="PTHR43569">
    <property type="entry name" value="AMIDOHYDROLASE"/>
    <property type="match status" value="1"/>
</dbReference>